<dbReference type="InterPro" id="IPR022000">
    <property type="entry name" value="Min27-like_integrase_DNA_bind"/>
</dbReference>
<dbReference type="InterPro" id="IPR010998">
    <property type="entry name" value="Integrase_recombinase_N"/>
</dbReference>
<feature type="domain" description="Core-binding (CB)" evidence="7">
    <location>
        <begin position="78"/>
        <end position="169"/>
    </location>
</feature>
<evidence type="ECO:0000259" key="6">
    <source>
        <dbReference type="PROSITE" id="PS51898"/>
    </source>
</evidence>
<evidence type="ECO:0000256" key="1">
    <source>
        <dbReference type="ARBA" id="ARBA00008857"/>
    </source>
</evidence>
<organism evidence="8 9">
    <name type="scientific">Pandoraea nosoerga</name>
    <dbReference type="NCBI Taxonomy" id="2508296"/>
    <lineage>
        <taxon>Bacteria</taxon>
        <taxon>Pseudomonadati</taxon>
        <taxon>Pseudomonadota</taxon>
        <taxon>Betaproteobacteria</taxon>
        <taxon>Burkholderiales</taxon>
        <taxon>Burkholderiaceae</taxon>
        <taxon>Pandoraea</taxon>
    </lineage>
</organism>
<keyword evidence="3 5" id="KW-0238">DNA-binding</keyword>
<sequence>MGRKGDGVEIHGSAIRLSFTIDGERKRPLLMIDGKPLPPTAANMKYARRVAQEIRERIRHGTFSMAEYFPASGAGSGLTVKGWLDTWLDTQSVENSTKAGYESAVNFWNNAAALVDRETKAIQATVGSLSLRALKPSHLLTAIAQRPDLTGKTVNNYVSVIRQALDLAVADKIIKENPASEVPRQKHQKPPPDPFTRAEAEAIIADMAKHYPEQVYNMVEAWFFSGPRTSEVFGQRWPNVDLFSAKLAIVEAVVRGEQKDSTKTNVARDVLLNSRALAALNRQAKHTRMVGEHVWHDPRYGTPWTEERAFRRSYWTPCLKRLGIRYRRPYNMRHTYATMMLMAGMTPAFCARQLGHSIEMFLRTYAKWLDGAQNDLEMARFEATLGADLPQIRPKAKGSST</sequence>
<dbReference type="EMBL" id="CABPSC010000016">
    <property type="protein sequence ID" value="VVE31873.1"/>
    <property type="molecule type" value="Genomic_DNA"/>
</dbReference>
<dbReference type="PROSITE" id="PS51898">
    <property type="entry name" value="TYR_RECOMBINASE"/>
    <property type="match status" value="1"/>
</dbReference>
<dbReference type="CDD" id="cd01189">
    <property type="entry name" value="INT_ICEBs1_C_like"/>
    <property type="match status" value="1"/>
</dbReference>
<dbReference type="GO" id="GO:0015074">
    <property type="term" value="P:DNA integration"/>
    <property type="evidence" value="ECO:0007669"/>
    <property type="project" value="UniProtKB-KW"/>
</dbReference>
<proteinExistence type="inferred from homology"/>
<evidence type="ECO:0000313" key="8">
    <source>
        <dbReference type="EMBL" id="VVE31873.1"/>
    </source>
</evidence>
<dbReference type="AlphaFoldDB" id="A0A5E4X6F2"/>
<dbReference type="RefSeq" id="WP_015973963.1">
    <property type="nucleotide sequence ID" value="NZ_CABPSC010000016.1"/>
</dbReference>
<keyword evidence="2" id="KW-0229">DNA integration</keyword>
<dbReference type="PANTHER" id="PTHR30629:SF2">
    <property type="entry name" value="PROPHAGE INTEGRASE INTS-RELATED"/>
    <property type="match status" value="1"/>
</dbReference>
<dbReference type="Proteomes" id="UP000367825">
    <property type="component" value="Unassembled WGS sequence"/>
</dbReference>
<dbReference type="InterPro" id="IPR044068">
    <property type="entry name" value="CB"/>
</dbReference>
<dbReference type="SUPFAM" id="SSF56349">
    <property type="entry name" value="DNA breaking-rejoining enzymes"/>
    <property type="match status" value="1"/>
</dbReference>
<dbReference type="InterPro" id="IPR011010">
    <property type="entry name" value="DNA_brk_join_enz"/>
</dbReference>
<keyword evidence="4" id="KW-0233">DNA recombination</keyword>
<dbReference type="PANTHER" id="PTHR30629">
    <property type="entry name" value="PROPHAGE INTEGRASE"/>
    <property type="match status" value="1"/>
</dbReference>
<evidence type="ECO:0000256" key="4">
    <source>
        <dbReference type="ARBA" id="ARBA00023172"/>
    </source>
</evidence>
<name>A0A5E4X6F2_9BURK</name>
<reference evidence="8 9" key="1">
    <citation type="submission" date="2019-08" db="EMBL/GenBank/DDBJ databases">
        <authorList>
            <person name="Peeters C."/>
        </authorList>
    </citation>
    <scope>NUCLEOTIDE SEQUENCE [LARGE SCALE GENOMIC DNA]</scope>
    <source>
        <strain evidence="8 9">LMG 31109</strain>
    </source>
</reference>
<dbReference type="Gene3D" id="1.10.443.10">
    <property type="entry name" value="Intergrase catalytic core"/>
    <property type="match status" value="1"/>
</dbReference>
<dbReference type="Pfam" id="PF00589">
    <property type="entry name" value="Phage_integrase"/>
    <property type="match status" value="1"/>
</dbReference>
<evidence type="ECO:0000256" key="2">
    <source>
        <dbReference type="ARBA" id="ARBA00022908"/>
    </source>
</evidence>
<dbReference type="InterPro" id="IPR013762">
    <property type="entry name" value="Integrase-like_cat_sf"/>
</dbReference>
<dbReference type="Pfam" id="PF12167">
    <property type="entry name" value="Arm-DNA-bind_2"/>
    <property type="match status" value="1"/>
</dbReference>
<protein>
    <submittedName>
        <fullName evidence="8">Integrase</fullName>
    </submittedName>
</protein>
<gene>
    <name evidence="8" type="ORF">PNO31109_03677</name>
</gene>
<evidence type="ECO:0000256" key="3">
    <source>
        <dbReference type="ARBA" id="ARBA00023125"/>
    </source>
</evidence>
<dbReference type="GO" id="GO:0003677">
    <property type="term" value="F:DNA binding"/>
    <property type="evidence" value="ECO:0007669"/>
    <property type="project" value="UniProtKB-UniRule"/>
</dbReference>
<evidence type="ECO:0000313" key="9">
    <source>
        <dbReference type="Proteomes" id="UP000367825"/>
    </source>
</evidence>
<accession>A0A5E4X6F2</accession>
<feature type="domain" description="Tyr recombinase" evidence="6">
    <location>
        <begin position="190"/>
        <end position="379"/>
    </location>
</feature>
<evidence type="ECO:0000259" key="7">
    <source>
        <dbReference type="PROSITE" id="PS51900"/>
    </source>
</evidence>
<dbReference type="Gene3D" id="1.10.150.130">
    <property type="match status" value="1"/>
</dbReference>
<dbReference type="InterPro" id="IPR050808">
    <property type="entry name" value="Phage_Integrase"/>
</dbReference>
<keyword evidence="9" id="KW-1185">Reference proteome</keyword>
<dbReference type="OrthoDB" id="5391994at2"/>
<comment type="similarity">
    <text evidence="1">Belongs to the 'phage' integrase family.</text>
</comment>
<dbReference type="GO" id="GO:0006310">
    <property type="term" value="P:DNA recombination"/>
    <property type="evidence" value="ECO:0007669"/>
    <property type="project" value="UniProtKB-KW"/>
</dbReference>
<dbReference type="InterPro" id="IPR002104">
    <property type="entry name" value="Integrase_catalytic"/>
</dbReference>
<evidence type="ECO:0000256" key="5">
    <source>
        <dbReference type="PROSITE-ProRule" id="PRU01248"/>
    </source>
</evidence>
<dbReference type="PROSITE" id="PS51900">
    <property type="entry name" value="CB"/>
    <property type="match status" value="1"/>
</dbReference>